<comment type="subcellular location">
    <subcellularLocation>
        <location evidence="2">Nucleus</location>
    </subcellularLocation>
</comment>
<evidence type="ECO:0000256" key="1">
    <source>
        <dbReference type="ARBA" id="ARBA00001968"/>
    </source>
</evidence>
<evidence type="ECO:0000259" key="8">
    <source>
        <dbReference type="Pfam" id="PF13359"/>
    </source>
</evidence>
<keyword evidence="6" id="KW-0378">Hydrolase</keyword>
<keyword evidence="5" id="KW-0479">Metal-binding</keyword>
<comment type="similarity">
    <text evidence="3">Belongs to the HARBI1 family.</text>
</comment>
<evidence type="ECO:0000256" key="3">
    <source>
        <dbReference type="ARBA" id="ARBA00006958"/>
    </source>
</evidence>
<gene>
    <name evidence="10" type="primary">LOC136091099</name>
</gene>
<evidence type="ECO:0000313" key="9">
    <source>
        <dbReference type="Proteomes" id="UP001652625"/>
    </source>
</evidence>
<dbReference type="PANTHER" id="PTHR22930:SF85">
    <property type="entry name" value="GH03217P-RELATED"/>
    <property type="match status" value="1"/>
</dbReference>
<protein>
    <submittedName>
        <fullName evidence="10">Uncharacterized protein LOC136091099</fullName>
    </submittedName>
</protein>
<dbReference type="RefSeq" id="XP_065674158.1">
    <property type="nucleotide sequence ID" value="XM_065818086.1"/>
</dbReference>
<organism evidence="9 10">
    <name type="scientific">Hydra vulgaris</name>
    <name type="common">Hydra</name>
    <name type="synonym">Hydra attenuata</name>
    <dbReference type="NCBI Taxonomy" id="6087"/>
    <lineage>
        <taxon>Eukaryota</taxon>
        <taxon>Metazoa</taxon>
        <taxon>Cnidaria</taxon>
        <taxon>Hydrozoa</taxon>
        <taxon>Hydroidolina</taxon>
        <taxon>Anthoathecata</taxon>
        <taxon>Aplanulata</taxon>
        <taxon>Hydridae</taxon>
        <taxon>Hydra</taxon>
    </lineage>
</organism>
<keyword evidence="9" id="KW-1185">Reference proteome</keyword>
<evidence type="ECO:0000256" key="7">
    <source>
        <dbReference type="ARBA" id="ARBA00023242"/>
    </source>
</evidence>
<keyword evidence="4" id="KW-0540">Nuclease</keyword>
<dbReference type="PANTHER" id="PTHR22930">
    <property type="match status" value="1"/>
</dbReference>
<evidence type="ECO:0000256" key="6">
    <source>
        <dbReference type="ARBA" id="ARBA00022801"/>
    </source>
</evidence>
<evidence type="ECO:0000256" key="2">
    <source>
        <dbReference type="ARBA" id="ARBA00004123"/>
    </source>
</evidence>
<dbReference type="InterPro" id="IPR045249">
    <property type="entry name" value="HARBI1-like"/>
</dbReference>
<accession>A0ABM4DI39</accession>
<dbReference type="GeneID" id="136091099"/>
<comment type="cofactor">
    <cofactor evidence="1">
        <name>a divalent metal cation</name>
        <dbReference type="ChEBI" id="CHEBI:60240"/>
    </cofactor>
</comment>
<evidence type="ECO:0000256" key="5">
    <source>
        <dbReference type="ARBA" id="ARBA00022723"/>
    </source>
</evidence>
<evidence type="ECO:0000256" key="4">
    <source>
        <dbReference type="ARBA" id="ARBA00022722"/>
    </source>
</evidence>
<dbReference type="Pfam" id="PF13359">
    <property type="entry name" value="DDE_Tnp_4"/>
    <property type="match status" value="1"/>
</dbReference>
<sequence>MISGISPESYWFKNFRLSKSAFVNLAEQLKPFIAPNPKSPNYRALSTEKKLAITLYYLKDTGSLIMTANCFGIAVNTVSSIITQVCEKIIYHLGPIYISLPKKEIEMRQKVAEFASKFGMIQAFGCIDGTHVPIVCPGENSQDYFCYKQYYSMNVQAVCDYKGMFMDVECVWPGSIHDSKVFSNSSINKKLRDGFLPGIFQSVLHGYEKIGTYIIGDPAYPLTPFCIKEYQTCSSNEQVVFNSMLRSARNPIECAFGRLKARWAILTRKIDFKLELVPIIVYATFVLHNFCEKHNTLVNSDSVNNQVQLIKYNEETYINQPNPVYSSDTAEREFTRTLLTSYISECLPN</sequence>
<name>A0ABM4DI39_HYDVU</name>
<keyword evidence="7" id="KW-0539">Nucleus</keyword>
<feature type="domain" description="DDE Tnp4" evidence="8">
    <location>
        <begin position="127"/>
        <end position="289"/>
    </location>
</feature>
<dbReference type="Proteomes" id="UP001652625">
    <property type="component" value="Chromosome 14"/>
</dbReference>
<evidence type="ECO:0000313" key="10">
    <source>
        <dbReference type="RefSeq" id="XP_065674158.1"/>
    </source>
</evidence>
<reference evidence="10" key="1">
    <citation type="submission" date="2025-08" db="UniProtKB">
        <authorList>
            <consortium name="RefSeq"/>
        </authorList>
    </citation>
    <scope>IDENTIFICATION</scope>
</reference>
<proteinExistence type="inferred from homology"/>
<dbReference type="InterPro" id="IPR027806">
    <property type="entry name" value="HARBI1_dom"/>
</dbReference>